<name>A0A6C0D145_9ZZZZ</name>
<dbReference type="AlphaFoldDB" id="A0A6C0D145"/>
<reference evidence="1" key="1">
    <citation type="journal article" date="2020" name="Nature">
        <title>Giant virus diversity and host interactions through global metagenomics.</title>
        <authorList>
            <person name="Schulz F."/>
            <person name="Roux S."/>
            <person name="Paez-Espino D."/>
            <person name="Jungbluth S."/>
            <person name="Walsh D.A."/>
            <person name="Denef V.J."/>
            <person name="McMahon K.D."/>
            <person name="Konstantinidis K.T."/>
            <person name="Eloe-Fadrosh E.A."/>
            <person name="Kyrpides N.C."/>
            <person name="Woyke T."/>
        </authorList>
    </citation>
    <scope>NUCLEOTIDE SEQUENCE</scope>
    <source>
        <strain evidence="1">GVMAG-M-3300023174-104</strain>
    </source>
</reference>
<dbReference type="EMBL" id="MN739518">
    <property type="protein sequence ID" value="QHT10183.1"/>
    <property type="molecule type" value="Genomic_DNA"/>
</dbReference>
<evidence type="ECO:0000313" key="1">
    <source>
        <dbReference type="EMBL" id="QHT10183.1"/>
    </source>
</evidence>
<organism evidence="1">
    <name type="scientific">viral metagenome</name>
    <dbReference type="NCBI Taxonomy" id="1070528"/>
    <lineage>
        <taxon>unclassified sequences</taxon>
        <taxon>metagenomes</taxon>
        <taxon>organismal metagenomes</taxon>
    </lineage>
</organism>
<protein>
    <submittedName>
        <fullName evidence="1">Uncharacterized protein</fullName>
    </submittedName>
</protein>
<accession>A0A6C0D145</accession>
<proteinExistence type="predicted"/>
<sequence length="343" mass="40770">MDHFNQCLRMMQHRCVIRDAEYWDLKLLEDEIPISEECNDTKLSVTFQGFNLSMELREYSLYSMRMFHVFVQIPKDFNHDPLDFSGIMDPAIIYHYPEGYGWSYRYYDDANLFRPLEMQSRHCIPSGPVQIMETCRALIQEFIHKKHKTPTETFRRNLKWMQQKCCVLDAEYWDLKLKEGETIISPPCNEKSITLQKDDFIITIKGVGSGFPRYFCGSIQVNEFFNVELDSTLQTSQTIPYEKRETKGCRDSLYEWNHNDKDTEVDFSLPLRSHTQFIQGTDRLKRVSGPVQILDEARQIIHAIKREKKRCLTESIREELMMKTCHPKRMAAWVHQEFDPFQE</sequence>